<dbReference type="EMBL" id="RQTK01000583">
    <property type="protein sequence ID" value="RUS77410.1"/>
    <property type="molecule type" value="Genomic_DNA"/>
</dbReference>
<dbReference type="Gene3D" id="3.30.710.10">
    <property type="entry name" value="Potassium Channel Kv1.1, Chain A"/>
    <property type="match status" value="2"/>
</dbReference>
<dbReference type="Pfam" id="PF01344">
    <property type="entry name" value="Kelch_1"/>
    <property type="match status" value="1"/>
</dbReference>
<accession>A0A433T788</accession>
<protein>
    <recommendedName>
        <fullName evidence="4">BTB domain-containing protein</fullName>
    </recommendedName>
</protein>
<keyword evidence="1" id="KW-0880">Kelch repeat</keyword>
<comment type="caution">
    <text evidence="5">The sequence shown here is derived from an EMBL/GenBank/DDBJ whole genome shotgun (WGS) entry which is preliminary data.</text>
</comment>
<dbReference type="Pfam" id="PF00651">
    <property type="entry name" value="BTB"/>
    <property type="match status" value="2"/>
</dbReference>
<feature type="region of interest" description="Disordered" evidence="3">
    <location>
        <begin position="193"/>
        <end position="215"/>
    </location>
</feature>
<dbReference type="AlphaFoldDB" id="A0A433T788"/>
<evidence type="ECO:0000256" key="1">
    <source>
        <dbReference type="ARBA" id="ARBA00022441"/>
    </source>
</evidence>
<feature type="domain" description="BTB" evidence="4">
    <location>
        <begin position="70"/>
        <end position="102"/>
    </location>
</feature>
<dbReference type="Gene3D" id="1.25.40.420">
    <property type="match status" value="1"/>
</dbReference>
<keyword evidence="6" id="KW-1185">Reference proteome</keyword>
<dbReference type="SMART" id="SM00612">
    <property type="entry name" value="Kelch"/>
    <property type="match status" value="6"/>
</dbReference>
<evidence type="ECO:0000256" key="2">
    <source>
        <dbReference type="ARBA" id="ARBA00022737"/>
    </source>
</evidence>
<dbReference type="InterPro" id="IPR011333">
    <property type="entry name" value="SKP1/BTB/POZ_sf"/>
</dbReference>
<dbReference type="InterPro" id="IPR015915">
    <property type="entry name" value="Kelch-typ_b-propeller"/>
</dbReference>
<dbReference type="STRING" id="188477.A0A433T788"/>
<evidence type="ECO:0000313" key="5">
    <source>
        <dbReference type="EMBL" id="RUS77410.1"/>
    </source>
</evidence>
<evidence type="ECO:0000256" key="3">
    <source>
        <dbReference type="SAM" id="MobiDB-lite"/>
    </source>
</evidence>
<dbReference type="PANTHER" id="PTHR24412">
    <property type="entry name" value="KELCH PROTEIN"/>
    <property type="match status" value="1"/>
</dbReference>
<reference evidence="5 6" key="1">
    <citation type="submission" date="2019-01" db="EMBL/GenBank/DDBJ databases">
        <title>A draft genome assembly of the solar-powered sea slug Elysia chlorotica.</title>
        <authorList>
            <person name="Cai H."/>
            <person name="Li Q."/>
            <person name="Fang X."/>
            <person name="Li J."/>
            <person name="Curtis N.E."/>
            <person name="Altenburger A."/>
            <person name="Shibata T."/>
            <person name="Feng M."/>
            <person name="Maeda T."/>
            <person name="Schwartz J.A."/>
            <person name="Shigenobu S."/>
            <person name="Lundholm N."/>
            <person name="Nishiyama T."/>
            <person name="Yang H."/>
            <person name="Hasebe M."/>
            <person name="Li S."/>
            <person name="Pierce S.K."/>
            <person name="Wang J."/>
        </authorList>
    </citation>
    <scope>NUCLEOTIDE SEQUENCE [LARGE SCALE GENOMIC DNA]</scope>
    <source>
        <strain evidence="5">EC2010</strain>
        <tissue evidence="5">Whole organism of an adult</tissue>
    </source>
</reference>
<dbReference type="InterPro" id="IPR011705">
    <property type="entry name" value="BACK"/>
</dbReference>
<dbReference type="Proteomes" id="UP000271974">
    <property type="component" value="Unassembled WGS sequence"/>
</dbReference>
<dbReference type="InterPro" id="IPR000210">
    <property type="entry name" value="BTB/POZ_dom"/>
</dbReference>
<evidence type="ECO:0000259" key="4">
    <source>
        <dbReference type="PROSITE" id="PS50097"/>
    </source>
</evidence>
<dbReference type="OrthoDB" id="191037at2759"/>
<evidence type="ECO:0000313" key="6">
    <source>
        <dbReference type="Proteomes" id="UP000271974"/>
    </source>
</evidence>
<feature type="region of interest" description="Disordered" evidence="3">
    <location>
        <begin position="117"/>
        <end position="137"/>
    </location>
</feature>
<dbReference type="InterPro" id="IPR006652">
    <property type="entry name" value="Kelch_1"/>
</dbReference>
<organism evidence="5 6">
    <name type="scientific">Elysia chlorotica</name>
    <name type="common">Eastern emerald elysia</name>
    <name type="synonym">Sea slug</name>
    <dbReference type="NCBI Taxonomy" id="188477"/>
    <lineage>
        <taxon>Eukaryota</taxon>
        <taxon>Metazoa</taxon>
        <taxon>Spiralia</taxon>
        <taxon>Lophotrochozoa</taxon>
        <taxon>Mollusca</taxon>
        <taxon>Gastropoda</taxon>
        <taxon>Heterobranchia</taxon>
        <taxon>Euthyneura</taxon>
        <taxon>Panpulmonata</taxon>
        <taxon>Sacoglossa</taxon>
        <taxon>Placobranchoidea</taxon>
        <taxon>Plakobranchidae</taxon>
        <taxon>Elysia</taxon>
    </lineage>
</organism>
<dbReference type="PANTHER" id="PTHR24412:SF172">
    <property type="entry name" value="KELCH-LIKE PROTEIN 10"/>
    <property type="match status" value="1"/>
</dbReference>
<dbReference type="PROSITE" id="PS50097">
    <property type="entry name" value="BTB"/>
    <property type="match status" value="1"/>
</dbReference>
<gene>
    <name evidence="5" type="ORF">EGW08_014829</name>
</gene>
<dbReference type="Gene3D" id="2.120.10.80">
    <property type="entry name" value="Kelch-type beta propeller"/>
    <property type="match status" value="2"/>
</dbReference>
<dbReference type="Pfam" id="PF07707">
    <property type="entry name" value="BACK"/>
    <property type="match status" value="1"/>
</dbReference>
<proteinExistence type="predicted"/>
<name>A0A433T788_ELYCH</name>
<sequence length="785" mass="86878">MLAGEEEAEPSQFHRRLGLVKSGHLPHVVGPRPRMDRSIFMAANIREQRPTGLKRSEKDFTHLRNEGEFSDATIHVGHVSFPVHRNILACCSPYFRALFTNQLCTDGAGYGQCLTSQASNSSRMSSGEKTTGNVDMMDNSSADWFGVTRAIEKNMQDTPRVVNEAVSHSYEIASKRNNMTRQYDLHYPEVKQDFRSQSSPPDVHQSHLAPPTTQATATTTITTAAAPSSGLVPAPTTAGKTNACNTCRSVFSQRRRARAPCQEVCLQDVSADIADIIIEHAYGGAVTVTSANVEHLLTAADRFQILSLVKKCCAFLLNELNITNCISIIKFCSRFYTCDALRKTATRFLLDNFPSVCQLSAEFERLTHPELSTILRADHLNVKHEETVLDAIIKWVLADVGNRQELIPDLVQCVRVGLMLPENMREFVDSWLVSSNLSSEFNQVTLQVMESVLQSQKQQMTSVDGAMFSPRLPRDILFVIGGSNFGFPLNLVEAFDCRTFSWSVICPYDFAPRSYHGMVALNEDIYVIGGFSGHVYLSSCCKLRADSLIWENVTPMNTKRCYVGAVTVKGSIYTVGGYDGVYRLNSAERFSTDTNQWSFIAPMNQQRSDAGVAVLDDKVYVCGGFNGMECIRSVELYDPSTDCWSALPSMPRGRSGLGLAAHNGRLYAVGGFDGVDSAVRLSVMESFDPDTCQWTVLEPMFHPRSNLAVEVLEDLLYAIGGYCGDRTTSAVECYDFDTNTWFESGQLSHNRSALGACVVSGLSNTADILRRNGPERCALVHLQEY</sequence>
<dbReference type="SUPFAM" id="SSF54695">
    <property type="entry name" value="POZ domain"/>
    <property type="match status" value="1"/>
</dbReference>
<dbReference type="Pfam" id="PF24681">
    <property type="entry name" value="Kelch_KLHDC2_KLHL20_DRC7"/>
    <property type="match status" value="1"/>
</dbReference>
<keyword evidence="2" id="KW-0677">Repeat</keyword>
<dbReference type="SUPFAM" id="SSF117281">
    <property type="entry name" value="Kelch motif"/>
    <property type="match status" value="1"/>
</dbReference>
<dbReference type="SMART" id="SM00225">
    <property type="entry name" value="BTB"/>
    <property type="match status" value="1"/>
</dbReference>
<dbReference type="SMART" id="SM00875">
    <property type="entry name" value="BACK"/>
    <property type="match status" value="1"/>
</dbReference>